<keyword evidence="1 7" id="KW-1003">Cell membrane</keyword>
<name>A0ABW4Q0C9_9MICO</name>
<dbReference type="RefSeq" id="WP_343905063.1">
    <property type="nucleotide sequence ID" value="NZ_BAAAIS010000003.1"/>
</dbReference>
<dbReference type="PANTHER" id="PTHR30518:SF2">
    <property type="entry name" value="ENDOLYTIC MUREIN TRANSGLYCOSYLASE"/>
    <property type="match status" value="1"/>
</dbReference>
<keyword evidence="4 7" id="KW-0472">Membrane</keyword>
<sequence length="401" mass="43528">MSEGQGEDDSVSFDELAESQNPRDEDASTGHGRRRAAGPVRRGRRRGPLRRALPVLLVLLVLGGLGVGGVYGYQWLTSNVSLEQEEPDFPGPGSGEVLVQVAEGDTGTDIAETLVDAGVIKTSGPFITQFSNSPDASGIEPGLYRLKKGMTSSDALTMILDPANVAGHRVIVPEGLRAEKIWAVLSEATDIPVEDFEAAAKDYTSFGVPENDAKSLEGYLWPGRYDVPEDATAGEVISMMTDRMQTELEKLGVAPEDEHRVLTLASIAEKEARDPDDYGRVVRTLENRLEGVGEAKGKPMKLQLDSTVAYFTGSDTISTTPAQRKQDSPYNTYLHEGLPVGPISNPGKATIQAAIDPPEGDWLYWVTINTDTGETKFAATYSEHEKNVQEWRDWYDAKQGG</sequence>
<comment type="subcellular location">
    <subcellularLocation>
        <location evidence="7">Cell membrane</location>
        <topology evidence="7">Single-pass membrane protein</topology>
    </subcellularLocation>
</comment>
<comment type="similarity">
    <text evidence="7">Belongs to the transglycosylase MltG family.</text>
</comment>
<evidence type="ECO:0000313" key="10">
    <source>
        <dbReference type="Proteomes" id="UP001597280"/>
    </source>
</evidence>
<feature type="transmembrane region" description="Helical" evidence="7">
    <location>
        <begin position="52"/>
        <end position="73"/>
    </location>
</feature>
<dbReference type="NCBIfam" id="TIGR00247">
    <property type="entry name" value="endolytic transglycosylase MltG"/>
    <property type="match status" value="1"/>
</dbReference>
<accession>A0ABW4Q0C9</accession>
<dbReference type="PANTHER" id="PTHR30518">
    <property type="entry name" value="ENDOLYTIC MUREIN TRANSGLYCOSYLASE"/>
    <property type="match status" value="1"/>
</dbReference>
<evidence type="ECO:0000256" key="8">
    <source>
        <dbReference type="SAM" id="MobiDB-lite"/>
    </source>
</evidence>
<proteinExistence type="inferred from homology"/>
<feature type="compositionally biased region" description="Basic residues" evidence="8">
    <location>
        <begin position="31"/>
        <end position="45"/>
    </location>
</feature>
<reference evidence="10" key="1">
    <citation type="journal article" date="2019" name="Int. J. Syst. Evol. Microbiol.">
        <title>The Global Catalogue of Microorganisms (GCM) 10K type strain sequencing project: providing services to taxonomists for standard genome sequencing and annotation.</title>
        <authorList>
            <consortium name="The Broad Institute Genomics Platform"/>
            <consortium name="The Broad Institute Genome Sequencing Center for Infectious Disease"/>
            <person name="Wu L."/>
            <person name="Ma J."/>
        </authorList>
    </citation>
    <scope>NUCLEOTIDE SEQUENCE [LARGE SCALE GENOMIC DNA]</scope>
    <source>
        <strain evidence="10">JCM 11650</strain>
    </source>
</reference>
<dbReference type="Gene3D" id="3.30.1490.480">
    <property type="entry name" value="Endolytic murein transglycosylase"/>
    <property type="match status" value="1"/>
</dbReference>
<evidence type="ECO:0000256" key="2">
    <source>
        <dbReference type="ARBA" id="ARBA00022692"/>
    </source>
</evidence>
<dbReference type="HAMAP" id="MF_02065">
    <property type="entry name" value="MltG"/>
    <property type="match status" value="1"/>
</dbReference>
<dbReference type="EC" id="4.2.2.29" evidence="7"/>
<dbReference type="Proteomes" id="UP001597280">
    <property type="component" value="Unassembled WGS sequence"/>
</dbReference>
<evidence type="ECO:0000256" key="3">
    <source>
        <dbReference type="ARBA" id="ARBA00022989"/>
    </source>
</evidence>
<keyword evidence="3 7" id="KW-1133">Transmembrane helix</keyword>
<evidence type="ECO:0000256" key="5">
    <source>
        <dbReference type="ARBA" id="ARBA00023239"/>
    </source>
</evidence>
<dbReference type="Pfam" id="PF02618">
    <property type="entry name" value="YceG"/>
    <property type="match status" value="1"/>
</dbReference>
<keyword evidence="10" id="KW-1185">Reference proteome</keyword>
<evidence type="ECO:0000256" key="6">
    <source>
        <dbReference type="ARBA" id="ARBA00023316"/>
    </source>
</evidence>
<organism evidence="9 10">
    <name type="scientific">Brachybacterium rhamnosum</name>
    <dbReference type="NCBI Taxonomy" id="173361"/>
    <lineage>
        <taxon>Bacteria</taxon>
        <taxon>Bacillati</taxon>
        <taxon>Actinomycetota</taxon>
        <taxon>Actinomycetes</taxon>
        <taxon>Micrococcales</taxon>
        <taxon>Dermabacteraceae</taxon>
        <taxon>Brachybacterium</taxon>
    </lineage>
</organism>
<evidence type="ECO:0000256" key="7">
    <source>
        <dbReference type="HAMAP-Rule" id="MF_02065"/>
    </source>
</evidence>
<dbReference type="CDD" id="cd08010">
    <property type="entry name" value="MltG_like"/>
    <property type="match status" value="1"/>
</dbReference>
<keyword evidence="2 7" id="KW-0812">Transmembrane</keyword>
<gene>
    <name evidence="7 9" type="primary">mltG</name>
    <name evidence="9" type="ORF">ACFSDA_12300</name>
</gene>
<comment type="caution">
    <text evidence="9">The sequence shown here is derived from an EMBL/GenBank/DDBJ whole genome shotgun (WGS) entry which is preliminary data.</text>
</comment>
<comment type="catalytic activity">
    <reaction evidence="7">
        <text>a peptidoglycan chain = a peptidoglycan chain with N-acetyl-1,6-anhydromuramyl-[peptide] at the reducing end + a peptidoglycan chain with N-acetylglucosamine at the non-reducing end.</text>
        <dbReference type="EC" id="4.2.2.29"/>
    </reaction>
</comment>
<dbReference type="EMBL" id="JBHUFL010000003">
    <property type="protein sequence ID" value="MFD1835850.1"/>
    <property type="molecule type" value="Genomic_DNA"/>
</dbReference>
<protein>
    <recommendedName>
        <fullName evidence="7">Endolytic murein transglycosylase</fullName>
        <ecNumber evidence="7">4.2.2.29</ecNumber>
    </recommendedName>
    <alternativeName>
        <fullName evidence="7">Peptidoglycan lytic transglycosylase</fullName>
    </alternativeName>
    <alternativeName>
        <fullName evidence="7">Peptidoglycan polymerization terminase</fullName>
    </alternativeName>
</protein>
<feature type="site" description="Important for catalytic activity" evidence="7">
    <location>
        <position position="271"/>
    </location>
</feature>
<feature type="region of interest" description="Disordered" evidence="8">
    <location>
        <begin position="1"/>
        <end position="45"/>
    </location>
</feature>
<evidence type="ECO:0000256" key="1">
    <source>
        <dbReference type="ARBA" id="ARBA00022475"/>
    </source>
</evidence>
<evidence type="ECO:0000313" key="9">
    <source>
        <dbReference type="EMBL" id="MFD1835850.1"/>
    </source>
</evidence>
<dbReference type="InterPro" id="IPR003770">
    <property type="entry name" value="MLTG-like"/>
</dbReference>
<keyword evidence="5 7" id="KW-0456">Lyase</keyword>
<comment type="function">
    <text evidence="7">Functions as a peptidoglycan terminase that cleaves nascent peptidoglycan strands endolytically to terminate their elongation.</text>
</comment>
<feature type="compositionally biased region" description="Acidic residues" evidence="8">
    <location>
        <begin position="1"/>
        <end position="17"/>
    </location>
</feature>
<keyword evidence="6 7" id="KW-0961">Cell wall biogenesis/degradation</keyword>
<dbReference type="Gene3D" id="3.30.160.60">
    <property type="entry name" value="Classic Zinc Finger"/>
    <property type="match status" value="1"/>
</dbReference>
<evidence type="ECO:0000256" key="4">
    <source>
        <dbReference type="ARBA" id="ARBA00023136"/>
    </source>
</evidence>